<dbReference type="AlphaFoldDB" id="A0A848FCH2"/>
<protein>
    <submittedName>
        <fullName evidence="3">OmpW family protein</fullName>
    </submittedName>
</protein>
<name>A0A848FCH2_9BURK</name>
<dbReference type="PANTHER" id="PTHR36920:SF1">
    <property type="entry name" value="OUTER MEMBRANE PROTEIN W"/>
    <property type="match status" value="1"/>
</dbReference>
<sequence length="219" mass="23253">MRIRCIIVAASALLANASTALAQSGNKNHWSMQIGPARIDFHESAALAVAGAPVPGAGAKLQNNTTLAAEISHHFTPAWSAGLTVGVPARTRVIGTGAAEAFGEMGAGRYGPMALTVRYAFNDFGRWHPYIGTGITYFVMLKEYDSFIKDLKIDNAFGGVIQFGIHYNIDSHLGLFIDAKKLFVKTSATGNLPALAGAPLNTNVKLNPAVLHAGILFRF</sequence>
<dbReference type="InterPro" id="IPR011250">
    <property type="entry name" value="OMP/PagP_B-barrel"/>
</dbReference>
<dbReference type="GO" id="GO:0009279">
    <property type="term" value="C:cell outer membrane"/>
    <property type="evidence" value="ECO:0007669"/>
    <property type="project" value="UniProtKB-SubCell"/>
</dbReference>
<feature type="signal peptide" evidence="2">
    <location>
        <begin position="1"/>
        <end position="22"/>
    </location>
</feature>
<dbReference type="Gene3D" id="2.40.160.20">
    <property type="match status" value="1"/>
</dbReference>
<dbReference type="Pfam" id="PF03922">
    <property type="entry name" value="OmpW"/>
    <property type="match status" value="1"/>
</dbReference>
<evidence type="ECO:0000256" key="2">
    <source>
        <dbReference type="SAM" id="SignalP"/>
    </source>
</evidence>
<keyword evidence="2" id="KW-0732">Signal</keyword>
<comment type="subcellular location">
    <subcellularLocation>
        <location evidence="1">Cell outer membrane</location>
    </subcellularLocation>
</comment>
<accession>A0A848FCH2</accession>
<keyword evidence="4" id="KW-1185">Reference proteome</keyword>
<dbReference type="PANTHER" id="PTHR36920">
    <property type="match status" value="1"/>
</dbReference>
<feature type="chain" id="PRO_5032299278" evidence="2">
    <location>
        <begin position="23"/>
        <end position="219"/>
    </location>
</feature>
<evidence type="ECO:0000256" key="1">
    <source>
        <dbReference type="ARBA" id="ARBA00004442"/>
    </source>
</evidence>
<organism evidence="3 4">
    <name type="scientific">Azohydromonas caseinilytica</name>
    <dbReference type="NCBI Taxonomy" id="2728836"/>
    <lineage>
        <taxon>Bacteria</taxon>
        <taxon>Pseudomonadati</taxon>
        <taxon>Pseudomonadota</taxon>
        <taxon>Betaproteobacteria</taxon>
        <taxon>Burkholderiales</taxon>
        <taxon>Sphaerotilaceae</taxon>
        <taxon>Azohydromonas</taxon>
    </lineage>
</organism>
<reference evidence="3 4" key="1">
    <citation type="submission" date="2020-04" db="EMBL/GenBank/DDBJ databases">
        <title>Azohydromonas sp. isolated from soil.</title>
        <authorList>
            <person name="Dahal R.H."/>
        </authorList>
    </citation>
    <scope>NUCLEOTIDE SEQUENCE [LARGE SCALE GENOMIC DNA]</scope>
    <source>
        <strain evidence="3 4">G-1-1-14</strain>
    </source>
</reference>
<evidence type="ECO:0000313" key="3">
    <source>
        <dbReference type="EMBL" id="NML17028.1"/>
    </source>
</evidence>
<proteinExistence type="predicted"/>
<dbReference type="EMBL" id="JABBFW010000014">
    <property type="protein sequence ID" value="NML17028.1"/>
    <property type="molecule type" value="Genomic_DNA"/>
</dbReference>
<dbReference type="SUPFAM" id="SSF56925">
    <property type="entry name" value="OMPA-like"/>
    <property type="match status" value="1"/>
</dbReference>
<gene>
    <name evidence="3" type="ORF">HHL10_18765</name>
</gene>
<comment type="caution">
    <text evidence="3">The sequence shown here is derived from an EMBL/GenBank/DDBJ whole genome shotgun (WGS) entry which is preliminary data.</text>
</comment>
<dbReference type="Proteomes" id="UP000574067">
    <property type="component" value="Unassembled WGS sequence"/>
</dbReference>
<evidence type="ECO:0000313" key="4">
    <source>
        <dbReference type="Proteomes" id="UP000574067"/>
    </source>
</evidence>
<dbReference type="InterPro" id="IPR005618">
    <property type="entry name" value="OMPW"/>
</dbReference>
<dbReference type="GO" id="GO:0055085">
    <property type="term" value="P:transmembrane transport"/>
    <property type="evidence" value="ECO:0007669"/>
    <property type="project" value="TreeGrafter"/>
</dbReference>